<organism evidence="1 2">
    <name type="scientific">Halioxenophilus aromaticivorans</name>
    <dbReference type="NCBI Taxonomy" id="1306992"/>
    <lineage>
        <taxon>Bacteria</taxon>
        <taxon>Pseudomonadati</taxon>
        <taxon>Pseudomonadota</taxon>
        <taxon>Gammaproteobacteria</taxon>
        <taxon>Alteromonadales</taxon>
        <taxon>Alteromonadaceae</taxon>
        <taxon>Halioxenophilus</taxon>
    </lineage>
</organism>
<evidence type="ECO:0000313" key="1">
    <source>
        <dbReference type="EMBL" id="GAA4940525.1"/>
    </source>
</evidence>
<dbReference type="InterPro" id="IPR005560">
    <property type="entry name" value="Csp_YhjQ"/>
</dbReference>
<dbReference type="NCBIfam" id="TIGR04401">
    <property type="entry name" value="TAT_Cys_rich"/>
    <property type="match status" value="1"/>
</dbReference>
<dbReference type="PANTHER" id="PTHR37310">
    <property type="entry name" value="CYTOPLASMIC PROTEIN-RELATED"/>
    <property type="match status" value="1"/>
</dbReference>
<dbReference type="EMBL" id="BAABLX010000011">
    <property type="protein sequence ID" value="GAA4940525.1"/>
    <property type="molecule type" value="Genomic_DNA"/>
</dbReference>
<dbReference type="PANTHER" id="PTHR37310:SF1">
    <property type="entry name" value="CYTOPLASMIC PROTEIN"/>
    <property type="match status" value="1"/>
</dbReference>
<sequence length="158" mass="16991">MTSLKSISDVNGVKRRSFIAMAAFAGVVAVPVGARETKHDMHKHHAGHSKNAGLVDAAIDCSKNAMVCRNHCIDLLQSGDVTLSDCLSVVNDTIAMCDSLAQLASSESAHLPLMEKACLAVCKDCQKQCDKHKDHHRVCKDCMESCSELIGLLESRLG</sequence>
<evidence type="ECO:0008006" key="3">
    <source>
        <dbReference type="Google" id="ProtNLM"/>
    </source>
</evidence>
<proteinExistence type="predicted"/>
<dbReference type="Pfam" id="PF03860">
    <property type="entry name" value="Csp"/>
    <property type="match status" value="1"/>
</dbReference>
<gene>
    <name evidence="1" type="ORF">GCM10025791_18550</name>
</gene>
<keyword evidence="2" id="KW-1185">Reference proteome</keyword>
<name>A0AAV3U2U0_9ALTE</name>
<protein>
    <recommendedName>
        <fullName evidence="3">Four-helix bundle copper-binding protein</fullName>
    </recommendedName>
</protein>
<comment type="caution">
    <text evidence="1">The sequence shown here is derived from an EMBL/GenBank/DDBJ whole genome shotgun (WGS) entry which is preliminary data.</text>
</comment>
<accession>A0AAV3U2U0</accession>
<dbReference type="Gene3D" id="1.20.1270.360">
    <property type="match status" value="1"/>
</dbReference>
<dbReference type="AlphaFoldDB" id="A0AAV3U2U0"/>
<dbReference type="Proteomes" id="UP001409585">
    <property type="component" value="Unassembled WGS sequence"/>
</dbReference>
<reference evidence="2" key="1">
    <citation type="journal article" date="2019" name="Int. J. Syst. Evol. Microbiol.">
        <title>The Global Catalogue of Microorganisms (GCM) 10K type strain sequencing project: providing services to taxonomists for standard genome sequencing and annotation.</title>
        <authorList>
            <consortium name="The Broad Institute Genomics Platform"/>
            <consortium name="The Broad Institute Genome Sequencing Center for Infectious Disease"/>
            <person name="Wu L."/>
            <person name="Ma J."/>
        </authorList>
    </citation>
    <scope>NUCLEOTIDE SEQUENCE [LARGE SCALE GENOMIC DNA]</scope>
    <source>
        <strain evidence="2">JCM 19134</strain>
    </source>
</reference>
<dbReference type="RefSeq" id="WP_345420594.1">
    <property type="nucleotide sequence ID" value="NZ_AP031496.1"/>
</dbReference>
<evidence type="ECO:0000313" key="2">
    <source>
        <dbReference type="Proteomes" id="UP001409585"/>
    </source>
</evidence>
<dbReference type="InterPro" id="IPR030913">
    <property type="entry name" value="Csp1_Cys_rich"/>
</dbReference>